<dbReference type="Pfam" id="PF00501">
    <property type="entry name" value="AMP-binding"/>
    <property type="match status" value="1"/>
</dbReference>
<proteinExistence type="predicted"/>
<accession>A0A0C3CR67</accession>
<sequence>MADDNYVCLPIPLPPQTQALNSPTFIIPPLDGTLSLPEIFDFHLQHSPNHPAFVYADRPGSTHAILWHEVVRGLHQAGHIVRSRVEVEQAERSHERPIIALLALADTVTYMTTVFGIIRAGYAAFPISPRNSPAAIAHLLSTKSVMHILIGGEQSLQSLARTSLDLMKESTKKIPGSSQMPLFEEIYVDGKETTYNPLPVKRPDMNDPGIIVHSSGKYIVELASSPDNLLQARRPFQSLYLGLITVCYKLQPNRFIWNAM</sequence>
<evidence type="ECO:0000259" key="1">
    <source>
        <dbReference type="Pfam" id="PF00501"/>
    </source>
</evidence>
<dbReference type="InterPro" id="IPR000873">
    <property type="entry name" value="AMP-dep_synth/lig_dom"/>
</dbReference>
<dbReference type="OrthoDB" id="3262934at2759"/>
<dbReference type="HOGENOM" id="CLU_1070030_0_0_1"/>
<reference evidence="3" key="2">
    <citation type="submission" date="2015-01" db="EMBL/GenBank/DDBJ databases">
        <title>Evolutionary Origins and Diversification of the Mycorrhizal Mutualists.</title>
        <authorList>
            <consortium name="DOE Joint Genome Institute"/>
            <consortium name="Mycorrhizal Genomics Consortium"/>
            <person name="Kohler A."/>
            <person name="Kuo A."/>
            <person name="Nagy L.G."/>
            <person name="Floudas D."/>
            <person name="Copeland A."/>
            <person name="Barry K.W."/>
            <person name="Cichocki N."/>
            <person name="Veneault-Fourrey C."/>
            <person name="LaButti K."/>
            <person name="Lindquist E.A."/>
            <person name="Lipzen A."/>
            <person name="Lundell T."/>
            <person name="Morin E."/>
            <person name="Murat C."/>
            <person name="Riley R."/>
            <person name="Ohm R."/>
            <person name="Sun H."/>
            <person name="Tunlid A."/>
            <person name="Henrissat B."/>
            <person name="Grigoriev I.V."/>
            <person name="Hibbett D.S."/>
            <person name="Martin F."/>
        </authorList>
    </citation>
    <scope>NUCLEOTIDE SEQUENCE [LARGE SCALE GENOMIC DNA]</scope>
    <source>
        <strain evidence="3">F 1598</strain>
    </source>
</reference>
<dbReference type="InterPro" id="IPR042099">
    <property type="entry name" value="ANL_N_sf"/>
</dbReference>
<protein>
    <recommendedName>
        <fullName evidence="1">AMP-dependent synthetase/ligase domain-containing protein</fullName>
    </recommendedName>
</protein>
<reference evidence="2 3" key="1">
    <citation type="submission" date="2014-04" db="EMBL/GenBank/DDBJ databases">
        <authorList>
            <consortium name="DOE Joint Genome Institute"/>
            <person name="Kuo A."/>
            <person name="Tarkka M."/>
            <person name="Buscot F."/>
            <person name="Kohler A."/>
            <person name="Nagy L.G."/>
            <person name="Floudas D."/>
            <person name="Copeland A."/>
            <person name="Barry K.W."/>
            <person name="Cichocki N."/>
            <person name="Veneault-Fourrey C."/>
            <person name="LaButti K."/>
            <person name="Lindquist E.A."/>
            <person name="Lipzen A."/>
            <person name="Lundell T."/>
            <person name="Morin E."/>
            <person name="Murat C."/>
            <person name="Sun H."/>
            <person name="Tunlid A."/>
            <person name="Henrissat B."/>
            <person name="Grigoriev I.V."/>
            <person name="Hibbett D.S."/>
            <person name="Martin F."/>
            <person name="Nordberg H.P."/>
            <person name="Cantor M.N."/>
            <person name="Hua S.X."/>
        </authorList>
    </citation>
    <scope>NUCLEOTIDE SEQUENCE [LARGE SCALE GENOMIC DNA]</scope>
    <source>
        <strain evidence="2 3">F 1598</strain>
    </source>
</reference>
<dbReference type="Gene3D" id="3.40.50.12780">
    <property type="entry name" value="N-terminal domain of ligase-like"/>
    <property type="match status" value="1"/>
</dbReference>
<dbReference type="EMBL" id="KN832970">
    <property type="protein sequence ID" value="KIM92122.1"/>
    <property type="molecule type" value="Genomic_DNA"/>
</dbReference>
<gene>
    <name evidence="2" type="ORF">PILCRDRAFT_112413</name>
</gene>
<dbReference type="SUPFAM" id="SSF56801">
    <property type="entry name" value="Acetyl-CoA synthetase-like"/>
    <property type="match status" value="1"/>
</dbReference>
<dbReference type="STRING" id="765440.A0A0C3CR67"/>
<dbReference type="InParanoid" id="A0A0C3CR67"/>
<dbReference type="Proteomes" id="UP000054166">
    <property type="component" value="Unassembled WGS sequence"/>
</dbReference>
<evidence type="ECO:0000313" key="3">
    <source>
        <dbReference type="Proteomes" id="UP000054166"/>
    </source>
</evidence>
<keyword evidence="3" id="KW-1185">Reference proteome</keyword>
<organism evidence="2 3">
    <name type="scientific">Piloderma croceum (strain F 1598)</name>
    <dbReference type="NCBI Taxonomy" id="765440"/>
    <lineage>
        <taxon>Eukaryota</taxon>
        <taxon>Fungi</taxon>
        <taxon>Dikarya</taxon>
        <taxon>Basidiomycota</taxon>
        <taxon>Agaricomycotina</taxon>
        <taxon>Agaricomycetes</taxon>
        <taxon>Agaricomycetidae</taxon>
        <taxon>Atheliales</taxon>
        <taxon>Atheliaceae</taxon>
        <taxon>Piloderma</taxon>
    </lineage>
</organism>
<feature type="domain" description="AMP-dependent synthetase/ligase" evidence="1">
    <location>
        <begin position="44"/>
        <end position="216"/>
    </location>
</feature>
<evidence type="ECO:0000313" key="2">
    <source>
        <dbReference type="EMBL" id="KIM92122.1"/>
    </source>
</evidence>
<name>A0A0C3CR67_PILCF</name>
<dbReference type="AlphaFoldDB" id="A0A0C3CR67"/>